<proteinExistence type="predicted"/>
<dbReference type="RefSeq" id="WP_167190870.1">
    <property type="nucleotide sequence ID" value="NZ_JAAONZ010000019.1"/>
</dbReference>
<dbReference type="EMBL" id="JAAONZ010000019">
    <property type="protein sequence ID" value="NHO67681.1"/>
    <property type="molecule type" value="Genomic_DNA"/>
</dbReference>
<dbReference type="AlphaFoldDB" id="A0A9E5T2C0"/>
<evidence type="ECO:0000313" key="2">
    <source>
        <dbReference type="Proteomes" id="UP000787472"/>
    </source>
</evidence>
<reference evidence="1" key="1">
    <citation type="submission" date="2020-03" db="EMBL/GenBank/DDBJ databases">
        <authorList>
            <person name="Guo F."/>
        </authorList>
    </citation>
    <scope>NUCLEOTIDE SEQUENCE</scope>
    <source>
        <strain evidence="1">JCM 30134</strain>
    </source>
</reference>
<organism evidence="1 2">
    <name type="scientific">Pseudomaricurvus hydrocarbonicus</name>
    <dbReference type="NCBI Taxonomy" id="1470433"/>
    <lineage>
        <taxon>Bacteria</taxon>
        <taxon>Pseudomonadati</taxon>
        <taxon>Pseudomonadota</taxon>
        <taxon>Gammaproteobacteria</taxon>
        <taxon>Cellvibrionales</taxon>
        <taxon>Cellvibrionaceae</taxon>
        <taxon>Pseudomaricurvus</taxon>
    </lineage>
</organism>
<protein>
    <submittedName>
        <fullName evidence="1">Uncharacterized protein</fullName>
    </submittedName>
</protein>
<sequence length="102" mass="11553">MSIINSQSQLEPDIEYSTLNSEPDDFLISKALDIGRPFCSDPTDRVIKLIDDSSRFSTICNVELNNELLDRLKKAITKSQHGSDEDRLAREILSILESRIDV</sequence>
<keyword evidence="2" id="KW-1185">Reference proteome</keyword>
<evidence type="ECO:0000313" key="1">
    <source>
        <dbReference type="EMBL" id="NHO67681.1"/>
    </source>
</evidence>
<accession>A0A9E5T2C0</accession>
<name>A0A9E5T2C0_9GAMM</name>
<gene>
    <name evidence="1" type="ORF">G8770_19210</name>
</gene>
<dbReference type="Proteomes" id="UP000787472">
    <property type="component" value="Unassembled WGS sequence"/>
</dbReference>
<comment type="caution">
    <text evidence="1">The sequence shown here is derived from an EMBL/GenBank/DDBJ whole genome shotgun (WGS) entry which is preliminary data.</text>
</comment>